<comment type="caution">
    <text evidence="7">The sequence shown here is derived from an EMBL/GenBank/DDBJ whole genome shotgun (WGS) entry which is preliminary data.</text>
</comment>
<dbReference type="GO" id="GO:0008168">
    <property type="term" value="F:methyltransferase activity"/>
    <property type="evidence" value="ECO:0007669"/>
    <property type="project" value="UniProtKB-KW"/>
</dbReference>
<evidence type="ECO:0000256" key="1">
    <source>
        <dbReference type="ARBA" id="ARBA00001541"/>
    </source>
</evidence>
<dbReference type="InterPro" id="IPR022642">
    <property type="entry name" value="CheR_C"/>
</dbReference>
<protein>
    <recommendedName>
        <fullName evidence="5">Chemotaxis protein methyltransferase</fullName>
        <ecNumber evidence="5">2.1.1.80</ecNumber>
    </recommendedName>
</protein>
<dbReference type="EMBL" id="JBHRSL010000002">
    <property type="protein sequence ID" value="MFC3050823.1"/>
    <property type="molecule type" value="Genomic_DNA"/>
</dbReference>
<dbReference type="EC" id="2.1.1.80" evidence="5"/>
<keyword evidence="8" id="KW-1185">Reference proteome</keyword>
<keyword evidence="4 5" id="KW-0949">S-adenosyl-L-methionine</keyword>
<dbReference type="InterPro" id="IPR026024">
    <property type="entry name" value="Chemotaxis_MeTrfase_CheR"/>
</dbReference>
<evidence type="ECO:0000259" key="6">
    <source>
        <dbReference type="PROSITE" id="PS50123"/>
    </source>
</evidence>
<dbReference type="InterPro" id="IPR022641">
    <property type="entry name" value="CheR_N"/>
</dbReference>
<evidence type="ECO:0000313" key="8">
    <source>
        <dbReference type="Proteomes" id="UP001595444"/>
    </source>
</evidence>
<evidence type="ECO:0000256" key="4">
    <source>
        <dbReference type="ARBA" id="ARBA00022691"/>
    </source>
</evidence>
<evidence type="ECO:0000256" key="5">
    <source>
        <dbReference type="PIRNR" id="PIRNR000410"/>
    </source>
</evidence>
<sequence>MKEREFKLKKSEFDALRQIVYDRTGITLKESKYEMVYSRLARRIRSLELDSFGDYLAYLKSAEGSVEMADFVNAMTTNLTRFFREGHHFQHMRQEVLLAKVEGARRNLFDRTFRVWSAGCSSGMEPYSIAMTVKASLPSKENWKTQILATDIDTNMLSTGMAGRYRKKEAESIPEGLAKKYVRYSDDQAIMADELKEMISFKKLNLMEEWPIKKPFDVIFCRNVMIYFDTPTQKKLIDKFVNLLTPNGTLYVGHAEALVASHPRLVSVGKSSFIMKDQMKVSV</sequence>
<dbReference type="SUPFAM" id="SSF47757">
    <property type="entry name" value="Chemotaxis receptor methyltransferase CheR, N-terminal domain"/>
    <property type="match status" value="1"/>
</dbReference>
<dbReference type="InterPro" id="IPR029063">
    <property type="entry name" value="SAM-dependent_MTases_sf"/>
</dbReference>
<comment type="function">
    <text evidence="5">Methylation of the membrane-bound methyl-accepting chemotaxis proteins (MCP) to form gamma-glutamyl methyl ester residues in MCP.</text>
</comment>
<dbReference type="InterPro" id="IPR036804">
    <property type="entry name" value="CheR_N_sf"/>
</dbReference>
<dbReference type="InterPro" id="IPR050903">
    <property type="entry name" value="Bact_Chemotaxis_MeTrfase"/>
</dbReference>
<comment type="catalytic activity">
    <reaction evidence="1 5">
        <text>L-glutamyl-[protein] + S-adenosyl-L-methionine = [protein]-L-glutamate 5-O-methyl ester + S-adenosyl-L-homocysteine</text>
        <dbReference type="Rhea" id="RHEA:24452"/>
        <dbReference type="Rhea" id="RHEA-COMP:10208"/>
        <dbReference type="Rhea" id="RHEA-COMP:10311"/>
        <dbReference type="ChEBI" id="CHEBI:29973"/>
        <dbReference type="ChEBI" id="CHEBI:57856"/>
        <dbReference type="ChEBI" id="CHEBI:59789"/>
        <dbReference type="ChEBI" id="CHEBI:82795"/>
        <dbReference type="EC" id="2.1.1.80"/>
    </reaction>
</comment>
<dbReference type="SUPFAM" id="SSF53335">
    <property type="entry name" value="S-adenosyl-L-methionine-dependent methyltransferases"/>
    <property type="match status" value="1"/>
</dbReference>
<gene>
    <name evidence="7" type="ORF">ACFOKA_02780</name>
</gene>
<dbReference type="GO" id="GO:0032259">
    <property type="term" value="P:methylation"/>
    <property type="evidence" value="ECO:0007669"/>
    <property type="project" value="UniProtKB-KW"/>
</dbReference>
<dbReference type="PANTHER" id="PTHR24422">
    <property type="entry name" value="CHEMOTAXIS PROTEIN METHYLTRANSFERASE"/>
    <property type="match status" value="1"/>
</dbReference>
<accession>A0ABV7D0Z2</accession>
<dbReference type="Pfam" id="PF03705">
    <property type="entry name" value="CheR_N"/>
    <property type="match status" value="1"/>
</dbReference>
<organism evidence="7 8">
    <name type="scientific">Kordiimonas pumila</name>
    <dbReference type="NCBI Taxonomy" id="2161677"/>
    <lineage>
        <taxon>Bacteria</taxon>
        <taxon>Pseudomonadati</taxon>
        <taxon>Pseudomonadota</taxon>
        <taxon>Alphaproteobacteria</taxon>
        <taxon>Kordiimonadales</taxon>
        <taxon>Kordiimonadaceae</taxon>
        <taxon>Kordiimonas</taxon>
    </lineage>
</organism>
<dbReference type="InterPro" id="IPR000780">
    <property type="entry name" value="CheR_MeTrfase"/>
</dbReference>
<dbReference type="Pfam" id="PF01739">
    <property type="entry name" value="CheR"/>
    <property type="match status" value="1"/>
</dbReference>
<evidence type="ECO:0000256" key="3">
    <source>
        <dbReference type="ARBA" id="ARBA00022679"/>
    </source>
</evidence>
<dbReference type="Gene3D" id="3.40.50.150">
    <property type="entry name" value="Vaccinia Virus protein VP39"/>
    <property type="match status" value="1"/>
</dbReference>
<dbReference type="RefSeq" id="WP_194212538.1">
    <property type="nucleotide sequence ID" value="NZ_CP061205.1"/>
</dbReference>
<evidence type="ECO:0000313" key="7">
    <source>
        <dbReference type="EMBL" id="MFC3050823.1"/>
    </source>
</evidence>
<dbReference type="Gene3D" id="1.10.155.10">
    <property type="entry name" value="Chemotaxis receptor methyltransferase CheR, N-terminal domain"/>
    <property type="match status" value="1"/>
</dbReference>
<feature type="domain" description="CheR-type methyltransferase" evidence="6">
    <location>
        <begin position="1"/>
        <end position="273"/>
    </location>
</feature>
<dbReference type="CDD" id="cd02440">
    <property type="entry name" value="AdoMet_MTases"/>
    <property type="match status" value="1"/>
</dbReference>
<reference evidence="8" key="1">
    <citation type="journal article" date="2019" name="Int. J. Syst. Evol. Microbiol.">
        <title>The Global Catalogue of Microorganisms (GCM) 10K type strain sequencing project: providing services to taxonomists for standard genome sequencing and annotation.</title>
        <authorList>
            <consortium name="The Broad Institute Genomics Platform"/>
            <consortium name="The Broad Institute Genome Sequencing Center for Infectious Disease"/>
            <person name="Wu L."/>
            <person name="Ma J."/>
        </authorList>
    </citation>
    <scope>NUCLEOTIDE SEQUENCE [LARGE SCALE GENOMIC DNA]</scope>
    <source>
        <strain evidence="8">KCTC 62164</strain>
    </source>
</reference>
<keyword evidence="3 5" id="KW-0808">Transferase</keyword>
<dbReference type="PROSITE" id="PS50123">
    <property type="entry name" value="CHER"/>
    <property type="match status" value="1"/>
</dbReference>
<evidence type="ECO:0000256" key="2">
    <source>
        <dbReference type="ARBA" id="ARBA00022603"/>
    </source>
</evidence>
<dbReference type="SMART" id="SM00138">
    <property type="entry name" value="MeTrc"/>
    <property type="match status" value="1"/>
</dbReference>
<dbReference type="PRINTS" id="PR00996">
    <property type="entry name" value="CHERMTFRASE"/>
</dbReference>
<name>A0ABV7D0Z2_9PROT</name>
<dbReference type="Proteomes" id="UP001595444">
    <property type="component" value="Unassembled WGS sequence"/>
</dbReference>
<dbReference type="PANTHER" id="PTHR24422:SF19">
    <property type="entry name" value="CHEMOTAXIS PROTEIN METHYLTRANSFERASE"/>
    <property type="match status" value="1"/>
</dbReference>
<dbReference type="PIRSF" id="PIRSF000410">
    <property type="entry name" value="CheR"/>
    <property type="match status" value="1"/>
</dbReference>
<proteinExistence type="predicted"/>
<keyword evidence="2 5" id="KW-0489">Methyltransferase</keyword>